<accession>A0A5N4BJ70</accession>
<evidence type="ECO:0000313" key="1">
    <source>
        <dbReference type="EMBL" id="KAB1228487.1"/>
    </source>
</evidence>
<gene>
    <name evidence="1" type="ORF">F8D52_22710</name>
</gene>
<dbReference type="RefSeq" id="WP_152291441.1">
    <property type="nucleotide sequence ID" value="NZ_VTPV01000022.1"/>
</dbReference>
<dbReference type="EMBL" id="VTPV01000022">
    <property type="protein sequence ID" value="KAB1228487.1"/>
    <property type="molecule type" value="Genomic_DNA"/>
</dbReference>
<sequence length="59" mass="6937">MDTFIRKILEQMPLAELESIVEEKRKMIAPAKMTADDEIKAYLIKNVLKYKNLKINNKN</sequence>
<proteinExistence type="predicted"/>
<reference evidence="1 2" key="1">
    <citation type="journal article" date="2019" name="Stand. Genomic Sci.">
        <title>Draft Whole-Genome Sequence of a Novel Chryseobacterium viscerum Strain Isolated from Fresh Water at Dripping Springs, New Mexico.</title>
        <authorList>
            <person name="Kyndt J.A."/>
            <person name="Moore T.C."/>
        </authorList>
    </citation>
    <scope>NUCLEOTIDE SEQUENCE [LARGE SCALE GENOMIC DNA]</scope>
    <source>
        <strain evidence="1 2">DPS</strain>
    </source>
</reference>
<comment type="caution">
    <text evidence="1">The sequence shown here is derived from an EMBL/GenBank/DDBJ whole genome shotgun (WGS) entry which is preliminary data.</text>
</comment>
<keyword evidence="2" id="KW-1185">Reference proteome</keyword>
<name>A0A5N4BJ70_9FLAO</name>
<dbReference type="Proteomes" id="UP000326384">
    <property type="component" value="Unassembled WGS sequence"/>
</dbReference>
<organism evidence="1 2">
    <name type="scientific">Chryseobacterium viscerum</name>
    <dbReference type="NCBI Taxonomy" id="1037377"/>
    <lineage>
        <taxon>Bacteria</taxon>
        <taxon>Pseudomonadati</taxon>
        <taxon>Bacteroidota</taxon>
        <taxon>Flavobacteriia</taxon>
        <taxon>Flavobacteriales</taxon>
        <taxon>Weeksellaceae</taxon>
        <taxon>Chryseobacterium group</taxon>
        <taxon>Chryseobacterium</taxon>
    </lineage>
</organism>
<evidence type="ECO:0000313" key="2">
    <source>
        <dbReference type="Proteomes" id="UP000326384"/>
    </source>
</evidence>
<protein>
    <submittedName>
        <fullName evidence="1">Uncharacterized protein</fullName>
    </submittedName>
</protein>